<evidence type="ECO:0000256" key="1">
    <source>
        <dbReference type="SAM" id="MobiDB-lite"/>
    </source>
</evidence>
<sequence length="374" mass="41303">MSHALATAGRSFVRGIVSRAAPEAGRGTRPAASRFAQARPQTRTMVATTAPAEAAAGPKVIHRKDYKPTPYLIDTVHLDFDLNEDATTVTARLAMTPNHSDPVPPPLELNGRKDVRLVGLKVKGAPVPPSGYSLTDKTLTLLQPPAGAYELEIVTSIKPQENSDLEGLYKSSGNYCTQCEAEGFRGITFFPDRPDVMAKWAPLCFWGDPFPKPCYLFALVAGDLQVKEDSFKTASGRDVALRIYTQPQYIDQVDFAMESLKKSMKWDEEVYGLEYDLVGGFSHLSSGVTCRDWFQLTLKEGLTVFRDQEFSSDMNSRAVKRIEDAMRLRAAQFSEDSGPMAHPIRPDSYIKMDNFYTVTVYEKARGGGARIVGV</sequence>
<dbReference type="Gene3D" id="1.10.390.10">
    <property type="entry name" value="Neutral Protease Domain 2"/>
    <property type="match status" value="1"/>
</dbReference>
<protein>
    <recommendedName>
        <fullName evidence="2">Peptidase M1 membrane alanine aminopeptidase domain-containing protein</fullName>
    </recommendedName>
</protein>
<dbReference type="InterPro" id="IPR012779">
    <property type="entry name" value="Peptidase_M1_pepN"/>
</dbReference>
<dbReference type="OrthoDB" id="10031169at2759"/>
<dbReference type="SUPFAM" id="SSF63737">
    <property type="entry name" value="Leukotriene A4 hydrolase N-terminal domain"/>
    <property type="match status" value="1"/>
</dbReference>
<keyword evidence="4" id="KW-1185">Reference proteome</keyword>
<dbReference type="Gene3D" id="3.30.2010.30">
    <property type="match status" value="1"/>
</dbReference>
<dbReference type="AlphaFoldDB" id="A0A2V0PNH5"/>
<accession>A0A2V0PNH5</accession>
<organism evidence="3 4">
    <name type="scientific">Raphidocelis subcapitata</name>
    <dbReference type="NCBI Taxonomy" id="307507"/>
    <lineage>
        <taxon>Eukaryota</taxon>
        <taxon>Viridiplantae</taxon>
        <taxon>Chlorophyta</taxon>
        <taxon>core chlorophytes</taxon>
        <taxon>Chlorophyceae</taxon>
        <taxon>CS clade</taxon>
        <taxon>Sphaeropleales</taxon>
        <taxon>Selenastraceae</taxon>
        <taxon>Raphidocelis</taxon>
    </lineage>
</organism>
<dbReference type="GO" id="GO:0008270">
    <property type="term" value="F:zinc ion binding"/>
    <property type="evidence" value="ECO:0007669"/>
    <property type="project" value="InterPro"/>
</dbReference>
<evidence type="ECO:0000259" key="2">
    <source>
        <dbReference type="Pfam" id="PF01433"/>
    </source>
</evidence>
<dbReference type="PANTHER" id="PTHR46322:SF1">
    <property type="entry name" value="PUROMYCIN-SENSITIVE AMINOPEPTIDASE"/>
    <property type="match status" value="1"/>
</dbReference>
<feature type="domain" description="Peptidase M1 membrane alanine aminopeptidase" evidence="2">
    <location>
        <begin position="288"/>
        <end position="364"/>
    </location>
</feature>
<evidence type="ECO:0000313" key="3">
    <source>
        <dbReference type="EMBL" id="GBF99643.1"/>
    </source>
</evidence>
<dbReference type="InterPro" id="IPR042097">
    <property type="entry name" value="Aminopeptidase_N-like_N_sf"/>
</dbReference>
<dbReference type="InterPro" id="IPR027268">
    <property type="entry name" value="Peptidase_M4/M1_CTD_sf"/>
</dbReference>
<name>A0A2V0PNH5_9CHLO</name>
<dbReference type="InParanoid" id="A0A2V0PNH5"/>
<dbReference type="PANTHER" id="PTHR46322">
    <property type="entry name" value="PUROMYCIN-SENSITIVE AMINOPEPTIDASE"/>
    <property type="match status" value="1"/>
</dbReference>
<dbReference type="STRING" id="307507.A0A2V0PNH5"/>
<reference evidence="3 4" key="1">
    <citation type="journal article" date="2018" name="Sci. Rep.">
        <title>Raphidocelis subcapitata (=Pseudokirchneriella subcapitata) provides an insight into genome evolution and environmental adaptations in the Sphaeropleales.</title>
        <authorList>
            <person name="Suzuki S."/>
            <person name="Yamaguchi H."/>
            <person name="Nakajima N."/>
            <person name="Kawachi M."/>
        </authorList>
    </citation>
    <scope>NUCLEOTIDE SEQUENCE [LARGE SCALE GENOMIC DNA]</scope>
    <source>
        <strain evidence="3 4">NIES-35</strain>
    </source>
</reference>
<gene>
    <name evidence="3" type="ORF">Rsub_12580</name>
</gene>
<dbReference type="Proteomes" id="UP000247498">
    <property type="component" value="Unassembled WGS sequence"/>
</dbReference>
<dbReference type="GO" id="GO:0008237">
    <property type="term" value="F:metallopeptidase activity"/>
    <property type="evidence" value="ECO:0007669"/>
    <property type="project" value="InterPro"/>
</dbReference>
<dbReference type="EMBL" id="BDRX01000166">
    <property type="protein sequence ID" value="GBF99643.1"/>
    <property type="molecule type" value="Genomic_DNA"/>
</dbReference>
<feature type="region of interest" description="Disordered" evidence="1">
    <location>
        <begin position="21"/>
        <end position="44"/>
    </location>
</feature>
<evidence type="ECO:0000313" key="4">
    <source>
        <dbReference type="Proteomes" id="UP000247498"/>
    </source>
</evidence>
<dbReference type="InterPro" id="IPR014782">
    <property type="entry name" value="Peptidase_M1_dom"/>
</dbReference>
<proteinExistence type="predicted"/>
<dbReference type="SUPFAM" id="SSF55486">
    <property type="entry name" value="Metalloproteases ('zincins'), catalytic domain"/>
    <property type="match status" value="1"/>
</dbReference>
<dbReference type="Pfam" id="PF01433">
    <property type="entry name" value="Peptidase_M1"/>
    <property type="match status" value="1"/>
</dbReference>
<dbReference type="Gene3D" id="2.60.40.1730">
    <property type="entry name" value="tricorn interacting facor f3 domain"/>
    <property type="match status" value="1"/>
</dbReference>
<comment type="caution">
    <text evidence="3">The sequence shown here is derived from an EMBL/GenBank/DDBJ whole genome shotgun (WGS) entry which is preliminary data.</text>
</comment>